<protein>
    <submittedName>
        <fullName evidence="2">Uncharacterized protein</fullName>
    </submittedName>
</protein>
<keyword evidence="1" id="KW-1133">Transmembrane helix</keyword>
<name>A0ABU0V148_ACIBI</name>
<keyword evidence="3" id="KW-1185">Reference proteome</keyword>
<dbReference type="GeneID" id="45234623"/>
<proteinExistence type="predicted"/>
<evidence type="ECO:0000313" key="3">
    <source>
        <dbReference type="Proteomes" id="UP001233360"/>
    </source>
</evidence>
<evidence type="ECO:0000313" key="2">
    <source>
        <dbReference type="EMBL" id="MDQ1210486.1"/>
    </source>
</evidence>
<comment type="caution">
    <text evidence="2">The sequence shown here is derived from an EMBL/GenBank/DDBJ whole genome shotgun (WGS) entry which is preliminary data.</text>
</comment>
<sequence>MITTIDGFNFDIPPTESEIIALAQYHRKQLDEAMFHQEIHLGDYCLAQRKRVHDFTSQLDPQLKLLFYRIYDGELKRLADEDDLHPADAESGLSLFAIGIVLVVIAFILYFAFVRALMS</sequence>
<dbReference type="Proteomes" id="UP001233360">
    <property type="component" value="Unassembled WGS sequence"/>
</dbReference>
<organism evidence="2 3">
    <name type="scientific">Acinetobacter baylyi</name>
    <dbReference type="NCBI Taxonomy" id="202950"/>
    <lineage>
        <taxon>Bacteria</taxon>
        <taxon>Pseudomonadati</taxon>
        <taxon>Pseudomonadota</taxon>
        <taxon>Gammaproteobacteria</taxon>
        <taxon>Moraxellales</taxon>
        <taxon>Moraxellaceae</taxon>
        <taxon>Acinetobacter</taxon>
    </lineage>
</organism>
<keyword evidence="1" id="KW-0812">Transmembrane</keyword>
<dbReference type="EMBL" id="JAUTBK010000002">
    <property type="protein sequence ID" value="MDQ1210486.1"/>
    <property type="molecule type" value="Genomic_DNA"/>
</dbReference>
<gene>
    <name evidence="2" type="ORF">QE380_003409</name>
</gene>
<feature type="transmembrane region" description="Helical" evidence="1">
    <location>
        <begin position="93"/>
        <end position="113"/>
    </location>
</feature>
<evidence type="ECO:0000256" key="1">
    <source>
        <dbReference type="SAM" id="Phobius"/>
    </source>
</evidence>
<reference evidence="2 3" key="1">
    <citation type="submission" date="2023-07" db="EMBL/GenBank/DDBJ databases">
        <title>Functional and genomic diversity of the sorghum phyllosphere microbiome.</title>
        <authorList>
            <person name="Shade A."/>
        </authorList>
    </citation>
    <scope>NUCLEOTIDE SEQUENCE [LARGE SCALE GENOMIC DNA]</scope>
    <source>
        <strain evidence="2 3">SORGH_AS_0887</strain>
    </source>
</reference>
<accession>A0ABU0V148</accession>
<dbReference type="RefSeq" id="WP_004928017.1">
    <property type="nucleotide sequence ID" value="NZ_BCMA01000001.1"/>
</dbReference>
<keyword evidence="1" id="KW-0472">Membrane</keyword>